<proteinExistence type="predicted"/>
<evidence type="ECO:0000313" key="1">
    <source>
        <dbReference type="Proteomes" id="UP000887578"/>
    </source>
</evidence>
<protein>
    <submittedName>
        <fullName evidence="2">DUF4773 domain-containing protein</fullName>
    </submittedName>
</protein>
<dbReference type="AlphaFoldDB" id="A0A914R818"/>
<accession>A0A914R818</accession>
<dbReference type="Proteomes" id="UP000887578">
    <property type="component" value="Unplaced"/>
</dbReference>
<reference evidence="2" key="1">
    <citation type="submission" date="2022-11" db="UniProtKB">
        <authorList>
            <consortium name="WormBaseParasite"/>
        </authorList>
    </citation>
    <scope>IDENTIFICATION</scope>
</reference>
<keyword evidence="1" id="KW-1185">Reference proteome</keyword>
<name>A0A914R818_9BILA</name>
<evidence type="ECO:0000313" key="2">
    <source>
        <dbReference type="WBParaSite" id="PDA_v2.g7730.t1"/>
    </source>
</evidence>
<organism evidence="1 2">
    <name type="scientific">Panagrolaimus davidi</name>
    <dbReference type="NCBI Taxonomy" id="227884"/>
    <lineage>
        <taxon>Eukaryota</taxon>
        <taxon>Metazoa</taxon>
        <taxon>Ecdysozoa</taxon>
        <taxon>Nematoda</taxon>
        <taxon>Chromadorea</taxon>
        <taxon>Rhabditida</taxon>
        <taxon>Tylenchina</taxon>
        <taxon>Panagrolaimomorpha</taxon>
        <taxon>Panagrolaimoidea</taxon>
        <taxon>Panagrolaimidae</taxon>
        <taxon>Panagrolaimus</taxon>
    </lineage>
</organism>
<dbReference type="WBParaSite" id="PDA_v2.g7730.t1">
    <property type="protein sequence ID" value="PDA_v2.g7730.t1"/>
    <property type="gene ID" value="PDA_v2.g7730"/>
</dbReference>
<sequence>MIPMATSFLPSLKFRTLFCRSRWTRRPPSKLPPGFDFAEEALTEKVPATKDIDYCSCGKALKCCCCKNFEYNLRANIVCNFITGIMGFEVEVLAGNSQRYYDISGDNVSII</sequence>